<evidence type="ECO:0000313" key="3">
    <source>
        <dbReference type="EMBL" id="CAI4013644.1"/>
    </source>
</evidence>
<reference evidence="4" key="2">
    <citation type="submission" date="2024-04" db="EMBL/GenBank/DDBJ databases">
        <authorList>
            <person name="Chen Y."/>
            <person name="Shah S."/>
            <person name="Dougan E. K."/>
            <person name="Thang M."/>
            <person name="Chan C."/>
        </authorList>
    </citation>
    <scope>NUCLEOTIDE SEQUENCE [LARGE SCALE GENOMIC DNA]</scope>
</reference>
<dbReference type="EMBL" id="CAMXCT020005968">
    <property type="protein sequence ID" value="CAL1167019.1"/>
    <property type="molecule type" value="Genomic_DNA"/>
</dbReference>
<dbReference type="PROSITE" id="PS50103">
    <property type="entry name" value="ZF_C3H1"/>
    <property type="match status" value="1"/>
</dbReference>
<feature type="domain" description="C3H1-type" evidence="2">
    <location>
        <begin position="12"/>
        <end position="40"/>
    </location>
</feature>
<dbReference type="Proteomes" id="UP001152797">
    <property type="component" value="Unassembled WGS sequence"/>
</dbReference>
<gene>
    <name evidence="3" type="ORF">C1SCF055_LOCUS38601</name>
</gene>
<dbReference type="GO" id="GO:0008270">
    <property type="term" value="F:zinc ion binding"/>
    <property type="evidence" value="ECO:0007669"/>
    <property type="project" value="UniProtKB-KW"/>
</dbReference>
<evidence type="ECO:0000313" key="4">
    <source>
        <dbReference type="EMBL" id="CAL1167019.1"/>
    </source>
</evidence>
<evidence type="ECO:0000313" key="5">
    <source>
        <dbReference type="Proteomes" id="UP001152797"/>
    </source>
</evidence>
<dbReference type="EMBL" id="CAMXCT010005968">
    <property type="protein sequence ID" value="CAI4013644.1"/>
    <property type="molecule type" value="Genomic_DNA"/>
</dbReference>
<sequence length="999" mass="111666">MLFLYKFWQDEPQRLNRCAYVHRPQGCRQGAACRFCHIHPVSDADYKKRTGRGWGKKESAEQKKDRLAAHEAKKAIGQERRLAKADLQGYLRYGKVVELPECKHVFHRACAQQLVDARGRHPANIRLLRRLKRLEKKMELLGATSMPFTETRRRKRTWYAAAAPGTRQKGPSQNTIDLMEQKAQLWRRLRRYRLGGFEAHLVQGSFARGETSSPSSQAANSPVLSLDQSVALAAALQMAPHIPGRMALLQQLGDHGAKIAGQMKSLEQQRCLVATSCLSSTLASMHLPSPKMLETLEALSERPLEARASPRIRPRSFLSYLRLSLAGKESGVSEISEQSQQAINRQLKELLQLRDGRVLLWSLPAEELADVMSTLATLLVDAEMLDPQLRARLRRGLQEGLQSLEVEANGRALPKGWQRPLEKRSGGPPAARQFLELLAGMLWLEPCEAEVHQACVQLGISAQKVLERVSSWRGKESCQVLMKRDHQRGVPGVPQLQEAPHRKNANNTHTVLGSLFWDLPSICALRAVTKAHLEAWNSVLLRYFRFLCDLNRPCRLLAAKERLDDQGELDLDALTHCIHSLVLRVADLEKQGGREEMSLVWCNGAIADQCGDCGPQVFYDLVFVNEFAAEIAFASGGAEWTEDLTGKSERVRVYRFPPPNWDLGWSKKNQAPCYWKGHEVSAAYPAKKSTNGPEQEYVFKPGPAESIGMCLTEDGFITEVIPKSQAAAYGISPLSFVHRVGGIEVSSSPRSETSVPTCAWNLVRRYRLGGEPFIISIIHRPRPDPEDLGLCRPAEDRMHLPPDWVEVVPPGWGMQGKSYYKNSWTGQCCEFQPLPHPLYPRHSDAKVAERTKALKALMAWAKAEKPLGNSETLRLLRDYTHDMHEPLRQSAIQNLGELSKAKTFGVSEILTCLASRAFDDSPVVLGALIDALEQCQEAATSEADAAAAAALIKQHKETLEAHQQKFPDGYGFRMDVNEFLRGLTTEGSDEETQTSGSEE</sequence>
<dbReference type="InterPro" id="IPR016024">
    <property type="entry name" value="ARM-type_fold"/>
</dbReference>
<proteinExistence type="predicted"/>
<keyword evidence="5" id="KW-1185">Reference proteome</keyword>
<evidence type="ECO:0000259" key="2">
    <source>
        <dbReference type="PROSITE" id="PS50103"/>
    </source>
</evidence>
<evidence type="ECO:0000256" key="1">
    <source>
        <dbReference type="PROSITE-ProRule" id="PRU00723"/>
    </source>
</evidence>
<reference evidence="3" key="1">
    <citation type="submission" date="2022-10" db="EMBL/GenBank/DDBJ databases">
        <authorList>
            <person name="Chen Y."/>
            <person name="Dougan E. K."/>
            <person name="Chan C."/>
            <person name="Rhodes N."/>
            <person name="Thang M."/>
        </authorList>
    </citation>
    <scope>NUCLEOTIDE SEQUENCE</scope>
</reference>
<dbReference type="AlphaFoldDB" id="A0A9P1DNL1"/>
<feature type="zinc finger region" description="C3H1-type" evidence="1">
    <location>
        <begin position="12"/>
        <end position="40"/>
    </location>
</feature>
<accession>A0A9P1DNL1</accession>
<dbReference type="EMBL" id="CAMXCT030005968">
    <property type="protein sequence ID" value="CAL4800956.1"/>
    <property type="molecule type" value="Genomic_DNA"/>
</dbReference>
<keyword evidence="1" id="KW-0863">Zinc-finger</keyword>
<keyword evidence="1" id="KW-0479">Metal-binding</keyword>
<comment type="caution">
    <text evidence="3">The sequence shown here is derived from an EMBL/GenBank/DDBJ whole genome shotgun (WGS) entry which is preliminary data.</text>
</comment>
<dbReference type="SUPFAM" id="SSF48371">
    <property type="entry name" value="ARM repeat"/>
    <property type="match status" value="1"/>
</dbReference>
<dbReference type="OrthoDB" id="10450397at2759"/>
<keyword evidence="1" id="KW-0862">Zinc</keyword>
<name>A0A9P1DNL1_9DINO</name>
<organism evidence="3">
    <name type="scientific">Cladocopium goreaui</name>
    <dbReference type="NCBI Taxonomy" id="2562237"/>
    <lineage>
        <taxon>Eukaryota</taxon>
        <taxon>Sar</taxon>
        <taxon>Alveolata</taxon>
        <taxon>Dinophyceae</taxon>
        <taxon>Suessiales</taxon>
        <taxon>Symbiodiniaceae</taxon>
        <taxon>Cladocopium</taxon>
    </lineage>
</organism>
<protein>
    <recommendedName>
        <fullName evidence="2">C3H1-type domain-containing protein</fullName>
    </recommendedName>
</protein>
<dbReference type="InterPro" id="IPR000571">
    <property type="entry name" value="Znf_CCCH"/>
</dbReference>